<keyword evidence="1" id="KW-0812">Transmembrane</keyword>
<reference evidence="4" key="1">
    <citation type="journal article" date="2013" name="Stand. Genomic Sci.">
        <title>Complete genome sequence of the moderate thermophile Anaerobaculum mobile type strain (NGA(T)).</title>
        <authorList>
            <person name="Mavromatis K."/>
            <person name="Stackebrandt E."/>
            <person name="Held B."/>
            <person name="Lapidus A."/>
            <person name="Nolan M."/>
            <person name="Lucas S."/>
            <person name="Hammon N."/>
            <person name="Deshpande S."/>
            <person name="Cheng J.F."/>
            <person name="Tapia R."/>
            <person name="Goodwin L.A."/>
            <person name="Pitluck S."/>
            <person name="Liolios K."/>
            <person name="Pagani I."/>
            <person name="Ivanova N."/>
            <person name="Mikhailova N."/>
            <person name="Huntemann M."/>
            <person name="Pati A."/>
            <person name="Chen A."/>
            <person name="Palaniappan K."/>
            <person name="Land M."/>
            <person name="Rohde M."/>
            <person name="Spring S."/>
            <person name="Goker M."/>
            <person name="Woyke T."/>
            <person name="Detter J.C."/>
            <person name="Bristow J."/>
            <person name="Eisen J.A."/>
            <person name="Markowitz V."/>
            <person name="Hugenholtz P."/>
            <person name="Klenk H.P."/>
            <person name="Kyrpides N.C."/>
        </authorList>
    </citation>
    <scope>NUCLEOTIDE SEQUENCE</scope>
    <source>
        <strain evidence="4">ATCC BAA-54 / DSM 13181 / NGA</strain>
    </source>
</reference>
<feature type="transmembrane region" description="Helical" evidence="1">
    <location>
        <begin position="45"/>
        <end position="65"/>
    </location>
</feature>
<dbReference type="AlphaFoldDB" id="I4BYQ2"/>
<dbReference type="Proteomes" id="UP000006061">
    <property type="component" value="Chromosome"/>
</dbReference>
<dbReference type="EMBL" id="CP003198">
    <property type="protein sequence ID" value="AFM22409.1"/>
    <property type="molecule type" value="Genomic_DNA"/>
</dbReference>
<dbReference type="PATRIC" id="fig|891968.3.peg.1809"/>
<dbReference type="InterPro" id="IPR009936">
    <property type="entry name" value="DUF1468"/>
</dbReference>
<accession>I4BYQ2</accession>
<name>I4BYQ2_ACEMN</name>
<dbReference type="KEGG" id="amo:Anamo_1823"/>
<sequence length="166" mass="18595">MHERKLDLIASICFIVVGIIFRVEAGKIRALSFGSLGGDFFPKVISDLLIILSVLWFITALKSFIKPKGGAKVSTNVEAKKGNSRKQATAILVYLLLFCLLIYLIDIIGFVLFSLLLSLLTYAFLKTDLTKKDFVFGILYSIVITAIMWFIFVEALGLVMPRSQFF</sequence>
<keyword evidence="4" id="KW-1185">Reference proteome</keyword>
<evidence type="ECO:0000256" key="1">
    <source>
        <dbReference type="SAM" id="Phobius"/>
    </source>
</evidence>
<dbReference type="eggNOG" id="ENOG503324U">
    <property type="taxonomic scope" value="Bacteria"/>
</dbReference>
<protein>
    <submittedName>
        <fullName evidence="3">Tripartite tricarboxylate transporter TctB family</fullName>
    </submittedName>
</protein>
<organism evidence="3 4">
    <name type="scientific">Acetomicrobium mobile (strain ATCC BAA-54 / DSM 13181 / JCM 12221 / NGA)</name>
    <name type="common">Anaerobaculum mobile</name>
    <dbReference type="NCBI Taxonomy" id="891968"/>
    <lineage>
        <taxon>Bacteria</taxon>
        <taxon>Thermotogati</taxon>
        <taxon>Synergistota</taxon>
        <taxon>Synergistia</taxon>
        <taxon>Synergistales</taxon>
        <taxon>Acetomicrobiaceae</taxon>
        <taxon>Acetomicrobium</taxon>
    </lineage>
</organism>
<evidence type="ECO:0000313" key="3">
    <source>
        <dbReference type="EMBL" id="AFM22409.1"/>
    </source>
</evidence>
<feature type="transmembrane region" description="Helical" evidence="1">
    <location>
        <begin position="91"/>
        <end position="122"/>
    </location>
</feature>
<dbReference type="Pfam" id="PF07331">
    <property type="entry name" value="TctB"/>
    <property type="match status" value="1"/>
</dbReference>
<feature type="transmembrane region" description="Helical" evidence="1">
    <location>
        <begin position="134"/>
        <end position="159"/>
    </location>
</feature>
<evidence type="ECO:0000259" key="2">
    <source>
        <dbReference type="Pfam" id="PF07331"/>
    </source>
</evidence>
<evidence type="ECO:0000313" key="4">
    <source>
        <dbReference type="Proteomes" id="UP000006061"/>
    </source>
</evidence>
<dbReference type="STRING" id="891968.Anamo_1823"/>
<dbReference type="HOGENOM" id="CLU_139776_0_0_0"/>
<keyword evidence="1" id="KW-0472">Membrane</keyword>
<keyword evidence="1" id="KW-1133">Transmembrane helix</keyword>
<feature type="transmembrane region" description="Helical" evidence="1">
    <location>
        <begin position="7"/>
        <end position="25"/>
    </location>
</feature>
<feature type="domain" description="DUF1468" evidence="2">
    <location>
        <begin position="9"/>
        <end position="161"/>
    </location>
</feature>
<gene>
    <name evidence="3" type="ordered locus">Anamo_1823</name>
</gene>
<proteinExistence type="predicted"/>